<dbReference type="EMBL" id="JAVRIB010000007">
    <property type="protein sequence ID" value="MDT0634876.1"/>
    <property type="molecule type" value="Genomic_DNA"/>
</dbReference>
<comment type="similarity">
    <text evidence="1">Belongs to the AAA ATPase family.</text>
</comment>
<dbReference type="InterPro" id="IPR050221">
    <property type="entry name" value="26S_Proteasome_ATPase"/>
</dbReference>
<proteinExistence type="inferred from homology"/>
<evidence type="ECO:0000256" key="3">
    <source>
        <dbReference type="ARBA" id="ARBA00022840"/>
    </source>
</evidence>
<evidence type="ECO:0000313" key="5">
    <source>
        <dbReference type="EMBL" id="MDT0634876.1"/>
    </source>
</evidence>
<comment type="caution">
    <text evidence="5">The sequence shown here is derived from an EMBL/GenBank/DDBJ whole genome shotgun (WGS) entry which is preliminary data.</text>
</comment>
<evidence type="ECO:0000256" key="1">
    <source>
        <dbReference type="ARBA" id="ARBA00006914"/>
    </source>
</evidence>
<dbReference type="InterPro" id="IPR027417">
    <property type="entry name" value="P-loop_NTPase"/>
</dbReference>
<dbReference type="SUPFAM" id="SSF52540">
    <property type="entry name" value="P-loop containing nucleoside triphosphate hydrolases"/>
    <property type="match status" value="2"/>
</dbReference>
<protein>
    <submittedName>
        <fullName evidence="5">AAA family ATPase</fullName>
    </submittedName>
</protein>
<sequence>MLDQYERAVLMGYCHRMTHAPLHDANDMSLMSFLEWAGHTGELHGLEEDVDDYDGTPRQLKALLKQIRTQTSDAPPACKPSALQRRIEELSRQLGLDALEQAFIGAMARYSLYPPAVHMFDGFNCDLTGLEQPRIRRTFAHALGYSDHDLRQAMAPASRLSRYGLVEIRGCSELPGFIKSYLDRASEPETLAEHVLGDPLPATLAWEDFAHLGDTRDRLLRVLDGAMALRHHGVNVLLYGVPGVGKTEFCKTIAAKLGISLFALGESDDEAHEPSRRERIGAVNIARRLLGERSDALLLVDEADDIIAGGDSLGLFGGRSRKHSRVYLHRLLEQTTCPTFWVVNDLDGIEPSVMRRMSYAIDVRTPGSRVREQMWQQLLEREDIDCEPVDARRLSQEFRSAPAIADTAVTSARLAGGSLEDVREITTGLVCAMNQGRAPTPVDSSQLSFDPALINPSVDLAPLEARLSADPNRPVSLCISGPSGTGKSAYLRHLAHLIDMDVVHLRGSDLLSKWVGETEQKIAEAFQQAAAERAFLIIDEVEAMLSQRDAARHTWENSRVNELLTWVEVHPVPFGVTTNHADQLDRASLRRFTFQIRFDYLDQDALAYGFRTILGLSTPPATGAMARVTTADLVLARRQAEILDLLDDREAVIRRLTDLVEQREGRTTSIGFIG</sequence>
<keyword evidence="2" id="KW-0547">Nucleotide-binding</keyword>
<dbReference type="InterPro" id="IPR003593">
    <property type="entry name" value="AAA+_ATPase"/>
</dbReference>
<evidence type="ECO:0000256" key="2">
    <source>
        <dbReference type="ARBA" id="ARBA00022741"/>
    </source>
</evidence>
<reference evidence="5 6" key="1">
    <citation type="submission" date="2023-09" db="EMBL/GenBank/DDBJ databases">
        <authorList>
            <person name="Rey-Velasco X."/>
        </authorList>
    </citation>
    <scope>NUCLEOTIDE SEQUENCE [LARGE SCALE GENOMIC DNA]</scope>
    <source>
        <strain evidence="5 6">W335</strain>
    </source>
</reference>
<gene>
    <name evidence="5" type="ORF">RM532_07875</name>
</gene>
<dbReference type="SMART" id="SM00382">
    <property type="entry name" value="AAA"/>
    <property type="match status" value="2"/>
</dbReference>
<evidence type="ECO:0000313" key="6">
    <source>
        <dbReference type="Proteomes" id="UP001251857"/>
    </source>
</evidence>
<dbReference type="RefSeq" id="WP_311652698.1">
    <property type="nucleotide sequence ID" value="NZ_JAVRIB010000007.1"/>
</dbReference>
<dbReference type="Proteomes" id="UP001251857">
    <property type="component" value="Unassembled WGS sequence"/>
</dbReference>
<dbReference type="InterPro" id="IPR003959">
    <property type="entry name" value="ATPase_AAA_core"/>
</dbReference>
<accession>A0ABU3BZY2</accession>
<feature type="domain" description="AAA+ ATPase" evidence="4">
    <location>
        <begin position="473"/>
        <end position="602"/>
    </location>
</feature>
<dbReference type="Gene3D" id="3.40.50.300">
    <property type="entry name" value="P-loop containing nucleotide triphosphate hydrolases"/>
    <property type="match status" value="2"/>
</dbReference>
<dbReference type="Pfam" id="PF00004">
    <property type="entry name" value="AAA"/>
    <property type="match status" value="2"/>
</dbReference>
<organism evidence="5 6">
    <name type="scientific">Spectribacter hydrogenoxidans</name>
    <dbReference type="NCBI Taxonomy" id="3075608"/>
    <lineage>
        <taxon>Bacteria</taxon>
        <taxon>Pseudomonadati</taxon>
        <taxon>Pseudomonadota</taxon>
        <taxon>Gammaproteobacteria</taxon>
        <taxon>Salinisphaerales</taxon>
        <taxon>Salinisphaeraceae</taxon>
        <taxon>Spectribacter</taxon>
    </lineage>
</organism>
<name>A0ABU3BZY2_9GAMM</name>
<keyword evidence="6" id="KW-1185">Reference proteome</keyword>
<feature type="domain" description="AAA+ ATPase" evidence="4">
    <location>
        <begin position="232"/>
        <end position="367"/>
    </location>
</feature>
<dbReference type="PANTHER" id="PTHR23073">
    <property type="entry name" value="26S PROTEASOME REGULATORY SUBUNIT"/>
    <property type="match status" value="1"/>
</dbReference>
<evidence type="ECO:0000259" key="4">
    <source>
        <dbReference type="SMART" id="SM00382"/>
    </source>
</evidence>
<dbReference type="CDD" id="cd19481">
    <property type="entry name" value="RecA-like_protease"/>
    <property type="match status" value="1"/>
</dbReference>
<keyword evidence="3" id="KW-0067">ATP-binding</keyword>